<evidence type="ECO:0000256" key="4">
    <source>
        <dbReference type="ARBA" id="ARBA00022679"/>
    </source>
</evidence>
<dbReference type="SUPFAM" id="SSF52172">
    <property type="entry name" value="CheY-like"/>
    <property type="match status" value="1"/>
</dbReference>
<evidence type="ECO:0000256" key="2">
    <source>
        <dbReference type="ARBA" id="ARBA00012438"/>
    </source>
</evidence>
<dbReference type="SMART" id="SM00387">
    <property type="entry name" value="HATPase_c"/>
    <property type="match status" value="1"/>
</dbReference>
<dbReference type="InterPro" id="IPR011623">
    <property type="entry name" value="7TMR_DISM_rcpt_extracell_dom1"/>
</dbReference>
<keyword evidence="7" id="KW-0472">Membrane</keyword>
<dbReference type="Pfam" id="PF00512">
    <property type="entry name" value="HisKA"/>
    <property type="match status" value="1"/>
</dbReference>
<dbReference type="InterPro" id="IPR005467">
    <property type="entry name" value="His_kinase_dom"/>
</dbReference>
<dbReference type="Proteomes" id="UP000838100">
    <property type="component" value="Unassembled WGS sequence"/>
</dbReference>
<proteinExistence type="predicted"/>
<dbReference type="InterPro" id="IPR001789">
    <property type="entry name" value="Sig_transdc_resp-reg_receiver"/>
</dbReference>
<evidence type="ECO:0000256" key="3">
    <source>
        <dbReference type="ARBA" id="ARBA00022553"/>
    </source>
</evidence>
<dbReference type="InterPro" id="IPR036097">
    <property type="entry name" value="HisK_dim/P_sf"/>
</dbReference>
<dbReference type="CDD" id="cd17546">
    <property type="entry name" value="REC_hyHK_CKI1_RcsC-like"/>
    <property type="match status" value="1"/>
</dbReference>
<dbReference type="PRINTS" id="PR00344">
    <property type="entry name" value="BCTRLSENSOR"/>
</dbReference>
<feature type="domain" description="Response regulatory" evidence="9">
    <location>
        <begin position="688"/>
        <end position="806"/>
    </location>
</feature>
<comment type="caution">
    <text evidence="10">The sequence shown here is derived from an EMBL/GenBank/DDBJ whole genome shotgun (WGS) entry which is preliminary data.</text>
</comment>
<feature type="transmembrane region" description="Helical" evidence="7">
    <location>
        <begin position="334"/>
        <end position="354"/>
    </location>
</feature>
<feature type="transmembrane region" description="Helical" evidence="7">
    <location>
        <begin position="242"/>
        <end position="263"/>
    </location>
</feature>
<reference evidence="10" key="1">
    <citation type="submission" date="2021-12" db="EMBL/GenBank/DDBJ databases">
        <authorList>
            <person name="Rodrigo-Torres L."/>
            <person name="Arahal R. D."/>
            <person name="Lucena T."/>
        </authorList>
    </citation>
    <scope>NUCLEOTIDE SEQUENCE</scope>
    <source>
        <strain evidence="10">CECT 8267</strain>
    </source>
</reference>
<dbReference type="EMBL" id="CAKLPX010000003">
    <property type="protein sequence ID" value="CAH0992384.1"/>
    <property type="molecule type" value="Genomic_DNA"/>
</dbReference>
<dbReference type="GO" id="GO:0004673">
    <property type="term" value="F:protein histidine kinase activity"/>
    <property type="evidence" value="ECO:0007669"/>
    <property type="project" value="UniProtKB-EC"/>
</dbReference>
<dbReference type="Pfam" id="PF02518">
    <property type="entry name" value="HATPase_c"/>
    <property type="match status" value="1"/>
</dbReference>
<evidence type="ECO:0000313" key="11">
    <source>
        <dbReference type="Proteomes" id="UP000838100"/>
    </source>
</evidence>
<feature type="transmembrane region" description="Helical" evidence="7">
    <location>
        <begin position="275"/>
        <end position="296"/>
    </location>
</feature>
<dbReference type="PROSITE" id="PS50109">
    <property type="entry name" value="HIS_KIN"/>
    <property type="match status" value="1"/>
</dbReference>
<feature type="transmembrane region" description="Helical" evidence="7">
    <location>
        <begin position="361"/>
        <end position="386"/>
    </location>
</feature>
<evidence type="ECO:0000259" key="8">
    <source>
        <dbReference type="PROSITE" id="PS50109"/>
    </source>
</evidence>
<organism evidence="10 11">
    <name type="scientific">Sinobacterium norvegicum</name>
    <dbReference type="NCBI Taxonomy" id="1641715"/>
    <lineage>
        <taxon>Bacteria</taxon>
        <taxon>Pseudomonadati</taxon>
        <taxon>Pseudomonadota</taxon>
        <taxon>Gammaproteobacteria</taxon>
        <taxon>Cellvibrionales</taxon>
        <taxon>Spongiibacteraceae</taxon>
        <taxon>Sinobacterium</taxon>
    </lineage>
</organism>
<dbReference type="Gene3D" id="1.10.287.130">
    <property type="match status" value="1"/>
</dbReference>
<keyword evidence="7" id="KW-1133">Transmembrane helix</keyword>
<dbReference type="SUPFAM" id="SSF55874">
    <property type="entry name" value="ATPase domain of HSP90 chaperone/DNA topoisomerase II/histidine kinase"/>
    <property type="match status" value="1"/>
</dbReference>
<accession>A0ABN8EJ10</accession>
<evidence type="ECO:0000256" key="6">
    <source>
        <dbReference type="PROSITE-ProRule" id="PRU00169"/>
    </source>
</evidence>
<dbReference type="Gene3D" id="3.30.565.10">
    <property type="entry name" value="Histidine kinase-like ATPase, C-terminal domain"/>
    <property type="match status" value="1"/>
</dbReference>
<dbReference type="InterPro" id="IPR011622">
    <property type="entry name" value="7TMR_DISM_rcpt_extracell_dom2"/>
</dbReference>
<feature type="modified residue" description="4-aspartylphosphate" evidence="6">
    <location>
        <position position="739"/>
    </location>
</feature>
<evidence type="ECO:0000313" key="10">
    <source>
        <dbReference type="EMBL" id="CAH0992384.1"/>
    </source>
</evidence>
<dbReference type="CDD" id="cd16922">
    <property type="entry name" value="HATPase_EvgS-ArcB-TorS-like"/>
    <property type="match status" value="1"/>
</dbReference>
<dbReference type="PROSITE" id="PS50110">
    <property type="entry name" value="RESPONSE_REGULATORY"/>
    <property type="match status" value="1"/>
</dbReference>
<evidence type="ECO:0000256" key="1">
    <source>
        <dbReference type="ARBA" id="ARBA00000085"/>
    </source>
</evidence>
<dbReference type="Gene3D" id="2.60.40.2380">
    <property type="match status" value="1"/>
</dbReference>
<dbReference type="PANTHER" id="PTHR43047:SF68">
    <property type="entry name" value="HISTIDINE KINASE 5"/>
    <property type="match status" value="1"/>
</dbReference>
<comment type="catalytic activity">
    <reaction evidence="1">
        <text>ATP + protein L-histidine = ADP + protein N-phospho-L-histidine.</text>
        <dbReference type="EC" id="2.7.13.3"/>
    </reaction>
</comment>
<dbReference type="Pfam" id="PF07696">
    <property type="entry name" value="7TMR-DISMED2"/>
    <property type="match status" value="1"/>
</dbReference>
<evidence type="ECO:0000256" key="7">
    <source>
        <dbReference type="SAM" id="Phobius"/>
    </source>
</evidence>
<dbReference type="InterPro" id="IPR036890">
    <property type="entry name" value="HATPase_C_sf"/>
</dbReference>
<keyword evidence="7" id="KW-0812">Transmembrane</keyword>
<feature type="transmembrane region" description="Helical" evidence="7">
    <location>
        <begin position="216"/>
        <end position="235"/>
    </location>
</feature>
<evidence type="ECO:0000259" key="9">
    <source>
        <dbReference type="PROSITE" id="PS50110"/>
    </source>
</evidence>
<dbReference type="PANTHER" id="PTHR43047">
    <property type="entry name" value="TWO-COMPONENT HISTIDINE PROTEIN KINASE"/>
    <property type="match status" value="1"/>
</dbReference>
<dbReference type="InterPro" id="IPR003594">
    <property type="entry name" value="HATPase_dom"/>
</dbReference>
<keyword evidence="11" id="KW-1185">Reference proteome</keyword>
<feature type="domain" description="Histidine kinase" evidence="8">
    <location>
        <begin position="445"/>
        <end position="665"/>
    </location>
</feature>
<dbReference type="Pfam" id="PF00072">
    <property type="entry name" value="Response_reg"/>
    <property type="match status" value="1"/>
</dbReference>
<dbReference type="SMART" id="SM00388">
    <property type="entry name" value="HisKA"/>
    <property type="match status" value="1"/>
</dbReference>
<keyword evidence="5 10" id="KW-0418">Kinase</keyword>
<name>A0ABN8EJ10_9GAMM</name>
<gene>
    <name evidence="10" type="primary">rcsC_10</name>
    <name evidence="10" type="ORF">SIN8267_02503</name>
</gene>
<dbReference type="SUPFAM" id="SSF47384">
    <property type="entry name" value="Homodimeric domain of signal transducing histidine kinase"/>
    <property type="match status" value="1"/>
</dbReference>
<feature type="transmembrane region" description="Helical" evidence="7">
    <location>
        <begin position="308"/>
        <end position="328"/>
    </location>
</feature>
<dbReference type="Pfam" id="PF07695">
    <property type="entry name" value="7TMR-DISM_7TM"/>
    <property type="match status" value="1"/>
</dbReference>
<dbReference type="InterPro" id="IPR004358">
    <property type="entry name" value="Sig_transdc_His_kin-like_C"/>
</dbReference>
<dbReference type="CDD" id="cd00082">
    <property type="entry name" value="HisKA"/>
    <property type="match status" value="1"/>
</dbReference>
<dbReference type="InterPro" id="IPR003661">
    <property type="entry name" value="HisK_dim/P_dom"/>
</dbReference>
<sequence length="821" mass="91403">MIDFLAVAIKKYSLRLLLLALMLLPLTVFSESAAASTPLTSQNDNALSGGALTVDVDGKPLSMMLQPHLEYLADDSEQLTLQVLEDGKTPHQFAPLPTTFVLKNNTVYWLRFKLKNSSGYSQQLVLDFNEVLFWELDVYSVGFNNSQNHYSVGLSRSELAPIRGRFYAFPLELTAETEQVIYIRARTPYFVEVKPYLFDPISYSGESFLKRNISNVILGMLMGILLFLTVFVGYVRDSSDAIYYLAFVSLSALIVASSGGYLTSLWPDNVWMNTHMYSITVGGMLVTFIGFSRSYFESKETMPWVDKYLAVLLFAGAVHLVSIPFIKVAVSVDYLMILVGLTMLSLLVIGPYVWWQTKRKLWIFALGNLCFIFFCSLTHLSSLGVILPHPLIRHGYEFGMLVQSIFFAIGVSKKILDDRRSKDKLTMQALVAKAENKTKSAFLARMSHEIRTPLNGLVGMAELLKNTKIDAEQRQYLTVMESSGKNLESLLNDILDLSKMDAGKLQFDEQDVDLHQLFEQVTFPYFGVAENKGVKLFVECHPSVPQYVHLDPFRLQQIINNLLSNAIKFTARGKVSIHCRIMTGDQQNNLVFEVIDNGMGINEKETSKIFEAFEQQDKTIAGRFGGTGLGLSICRQLVRMMGGDISIVNNSGSGATVSFWLPLTQGVESLQRDGAASAALTTIYPGCRVLVAEDNVVNQQVIIGMLKRYKITADVVANGQQAVDKVLSTGPHYDLVLMDCEMPVMGGIAATKIISSLDLGKPLKIVALTAHVSEDYQRQCYEAGMVAFLAKPLHSERLAEVLAQQLSTSYNQQGNRVRALN</sequence>
<dbReference type="RefSeq" id="WP_237445074.1">
    <property type="nucleotide sequence ID" value="NZ_CAKLPX010000003.1"/>
</dbReference>
<keyword evidence="4 10" id="KW-0808">Transferase</keyword>
<dbReference type="Gene3D" id="3.40.50.2300">
    <property type="match status" value="1"/>
</dbReference>
<dbReference type="SMART" id="SM00448">
    <property type="entry name" value="REC"/>
    <property type="match status" value="1"/>
</dbReference>
<keyword evidence="3 6" id="KW-0597">Phosphoprotein</keyword>
<dbReference type="InterPro" id="IPR011006">
    <property type="entry name" value="CheY-like_superfamily"/>
</dbReference>
<evidence type="ECO:0000256" key="5">
    <source>
        <dbReference type="ARBA" id="ARBA00022777"/>
    </source>
</evidence>
<protein>
    <recommendedName>
        <fullName evidence="2">histidine kinase</fullName>
        <ecNumber evidence="2">2.7.13.3</ecNumber>
    </recommendedName>
</protein>
<dbReference type="EC" id="2.7.13.3" evidence="2"/>